<dbReference type="InterPro" id="IPR036890">
    <property type="entry name" value="HATPase_C_sf"/>
</dbReference>
<feature type="transmembrane region" description="Helical" evidence="1">
    <location>
        <begin position="115"/>
        <end position="136"/>
    </location>
</feature>
<keyword evidence="1" id="KW-1133">Transmembrane helix</keyword>
<feature type="transmembrane region" description="Helical" evidence="1">
    <location>
        <begin position="157"/>
        <end position="179"/>
    </location>
</feature>
<comment type="caution">
    <text evidence="3">The sequence shown here is derived from an EMBL/GenBank/DDBJ whole genome shotgun (WGS) entry which is preliminary data.</text>
</comment>
<dbReference type="SUPFAM" id="SSF55874">
    <property type="entry name" value="ATPase domain of HSP90 chaperone/DNA topoisomerase II/histidine kinase"/>
    <property type="match status" value="1"/>
</dbReference>
<keyword evidence="1" id="KW-0812">Transmembrane</keyword>
<gene>
    <name evidence="3" type="ORF">C2R26_01050</name>
</gene>
<feature type="transmembrane region" description="Helical" evidence="1">
    <location>
        <begin position="37"/>
        <end position="69"/>
    </location>
</feature>
<dbReference type="PANTHER" id="PTHR40448">
    <property type="entry name" value="TWO-COMPONENT SENSOR HISTIDINE KINASE"/>
    <property type="match status" value="1"/>
</dbReference>
<feature type="domain" description="Sensor histidine kinase NatK-like C-terminal" evidence="2">
    <location>
        <begin position="333"/>
        <end position="430"/>
    </location>
</feature>
<reference evidence="3" key="1">
    <citation type="submission" date="2018-01" db="EMBL/GenBank/DDBJ databases">
        <title>Genome sequnecing of Lactobacillus formosensis KACC 18721.</title>
        <authorList>
            <person name="Kim S.-J."/>
            <person name="Heo J."/>
        </authorList>
    </citation>
    <scope>NUCLEOTIDE SEQUENCE</scope>
    <source>
        <strain evidence="3">KACC 18721</strain>
    </source>
</reference>
<organism evidence="3">
    <name type="scientific">Companilactobacillus formosensis</name>
    <dbReference type="NCBI Taxonomy" id="1617889"/>
    <lineage>
        <taxon>Bacteria</taxon>
        <taxon>Bacillati</taxon>
        <taxon>Bacillota</taxon>
        <taxon>Bacilli</taxon>
        <taxon>Lactobacillales</taxon>
        <taxon>Lactobacillaceae</taxon>
        <taxon>Companilactobacillus</taxon>
    </lineage>
</organism>
<dbReference type="Gene3D" id="3.30.565.10">
    <property type="entry name" value="Histidine kinase-like ATPase, C-terminal domain"/>
    <property type="match status" value="1"/>
</dbReference>
<evidence type="ECO:0000259" key="2">
    <source>
        <dbReference type="Pfam" id="PF14501"/>
    </source>
</evidence>
<dbReference type="EMBL" id="PPWZ01000008">
    <property type="protein sequence ID" value="POH37832.1"/>
    <property type="molecule type" value="Genomic_DNA"/>
</dbReference>
<feature type="transmembrane region" description="Helical" evidence="1">
    <location>
        <begin position="12"/>
        <end position="31"/>
    </location>
</feature>
<sequence length="438" mass="50226">MFIFSILSWYSTNLLDTILFFIILFLLSPQFKNTKNIYIALTISIIFSFLDYYLDGISLIASFIFIIIIRKSTNYSWLSTISFFILAFLITSITQNIASSLLIDSFGTRNLSPSTLSSIIIVVINYILSLLLAFLIKYFFKRKSISSFFYDKTVRGIIGIAIVITLVCYLVLMIVFNYLQIPLSYLRITLIISAIIIILIGIGAFLFISSRLKEIKLESEIKNLKERNIYIKELERKNIELRKFKHDYKNFLLSLSASLKSNDIQNDSIRELLNYADANVGSNLSIENASLYKLQDSLVRGIIITKLIYAKNQNIETNFEIDENANIPQKESVEITRILGILFDNAIEASLFNDYPQLNFAIISFSGYIELIIKNNIKEQENIDINKIYTTGYTTKKEHSGLGLSTVREIINSNDNLLLQTKFKDGYFTTILTVLEDK</sequence>
<feature type="transmembrane region" description="Helical" evidence="1">
    <location>
        <begin position="185"/>
        <end position="208"/>
    </location>
</feature>
<evidence type="ECO:0000256" key="1">
    <source>
        <dbReference type="SAM" id="Phobius"/>
    </source>
</evidence>
<feature type="transmembrane region" description="Helical" evidence="1">
    <location>
        <begin position="81"/>
        <end position="103"/>
    </location>
</feature>
<dbReference type="AlphaFoldDB" id="A0A2P4R9A5"/>
<dbReference type="InterPro" id="IPR032834">
    <property type="entry name" value="NatK-like_C"/>
</dbReference>
<dbReference type="Pfam" id="PF14501">
    <property type="entry name" value="HATPase_c_5"/>
    <property type="match status" value="1"/>
</dbReference>
<dbReference type="PANTHER" id="PTHR40448:SF1">
    <property type="entry name" value="TWO-COMPONENT SENSOR HISTIDINE KINASE"/>
    <property type="match status" value="1"/>
</dbReference>
<dbReference type="GO" id="GO:0042802">
    <property type="term" value="F:identical protein binding"/>
    <property type="evidence" value="ECO:0007669"/>
    <property type="project" value="TreeGrafter"/>
</dbReference>
<protein>
    <submittedName>
        <fullName evidence="3">GHKL domain-containing protein</fullName>
    </submittedName>
</protein>
<accession>A0A2P4R9A5</accession>
<evidence type="ECO:0000313" key="3">
    <source>
        <dbReference type="EMBL" id="POH37832.1"/>
    </source>
</evidence>
<keyword evidence="1" id="KW-0472">Membrane</keyword>
<proteinExistence type="predicted"/>
<name>A0A2P4R9A5_9LACO</name>